<dbReference type="Pfam" id="PF08543">
    <property type="entry name" value="Phos_pyr_kin"/>
    <property type="match status" value="1"/>
</dbReference>
<evidence type="ECO:0000256" key="4">
    <source>
        <dbReference type="ARBA" id="ARBA00022741"/>
    </source>
</evidence>
<accession>A0A0W0CPS8</accession>
<dbReference type="VEuPathDB" id="FungiDB:GWK60_L03025"/>
<name>A0A0W0CPS8_CANGB</name>
<protein>
    <recommendedName>
        <fullName evidence="2">pyridoxal kinase</fullName>
        <ecNumber evidence="2">2.7.1.35</ecNumber>
    </recommendedName>
</protein>
<dbReference type="Proteomes" id="UP000054886">
    <property type="component" value="Unassembled WGS sequence"/>
</dbReference>
<feature type="domain" description="Pyridoxamine kinase/Phosphomethylpyrimidine kinase" evidence="7">
    <location>
        <begin position="80"/>
        <end position="236"/>
    </location>
</feature>
<keyword evidence="6" id="KW-0067">ATP-binding</keyword>
<dbReference type="AlphaFoldDB" id="A0A0W0CPS8"/>
<dbReference type="VEuPathDB" id="FungiDB:GVI51_I03025"/>
<dbReference type="InterPro" id="IPR004625">
    <property type="entry name" value="PyrdxlKinase"/>
</dbReference>
<proteinExistence type="inferred from homology"/>
<dbReference type="GO" id="GO:0005524">
    <property type="term" value="F:ATP binding"/>
    <property type="evidence" value="ECO:0007669"/>
    <property type="project" value="UniProtKB-KW"/>
</dbReference>
<evidence type="ECO:0000256" key="5">
    <source>
        <dbReference type="ARBA" id="ARBA00022777"/>
    </source>
</evidence>
<comment type="similarity">
    <text evidence="1">Belongs to the pyridoxine kinase family.</text>
</comment>
<dbReference type="GO" id="GO:0009443">
    <property type="term" value="P:pyridoxal 5'-phosphate salvage"/>
    <property type="evidence" value="ECO:0007669"/>
    <property type="project" value="InterPro"/>
</dbReference>
<comment type="caution">
    <text evidence="8">The sequence shown here is derived from an EMBL/GenBank/DDBJ whole genome shotgun (WGS) entry which is preliminary data.</text>
</comment>
<dbReference type="InterPro" id="IPR029056">
    <property type="entry name" value="Ribokinase-like"/>
</dbReference>
<dbReference type="VEuPathDB" id="FungiDB:CAGL0I03300g"/>
<dbReference type="Gene3D" id="3.40.1190.20">
    <property type="match status" value="1"/>
</dbReference>
<dbReference type="GO" id="GO:0005777">
    <property type="term" value="C:peroxisome"/>
    <property type="evidence" value="ECO:0007669"/>
    <property type="project" value="EnsemblFungi"/>
</dbReference>
<reference evidence="8 9" key="1">
    <citation type="submission" date="2015-10" db="EMBL/GenBank/DDBJ databases">
        <title>Draft genomes sequences of Candida glabrata isolates 1A, 1B, 2A, 2B, 3A and 3B.</title>
        <authorList>
            <person name="Haavelsrud O.E."/>
            <person name="Gaustad P."/>
        </authorList>
    </citation>
    <scope>NUCLEOTIDE SEQUENCE [LARGE SCALE GENOMIC DNA]</scope>
    <source>
        <strain evidence="8">910700640</strain>
    </source>
</reference>
<dbReference type="CDD" id="cd01173">
    <property type="entry name" value="pyridoxal_pyridoxamine_kinase"/>
    <property type="match status" value="1"/>
</dbReference>
<keyword evidence="5 8" id="KW-0418">Kinase</keyword>
<dbReference type="PANTHER" id="PTHR10534:SF2">
    <property type="entry name" value="PYRIDOXAL KINASE"/>
    <property type="match status" value="1"/>
</dbReference>
<dbReference type="GO" id="GO:0008478">
    <property type="term" value="F:pyridoxal kinase activity"/>
    <property type="evidence" value="ECO:0007669"/>
    <property type="project" value="UniProtKB-EC"/>
</dbReference>
<dbReference type="InterPro" id="IPR013749">
    <property type="entry name" value="PM/HMP-P_kinase-1"/>
</dbReference>
<dbReference type="SUPFAM" id="SSF53613">
    <property type="entry name" value="Ribokinase-like"/>
    <property type="match status" value="1"/>
</dbReference>
<dbReference type="NCBIfam" id="TIGR00687">
    <property type="entry name" value="pyridox_kin"/>
    <property type="match status" value="1"/>
</dbReference>
<evidence type="ECO:0000259" key="7">
    <source>
        <dbReference type="Pfam" id="PF08543"/>
    </source>
</evidence>
<dbReference type="EMBL" id="LLZZ01000112">
    <property type="protein sequence ID" value="KTB05793.1"/>
    <property type="molecule type" value="Genomic_DNA"/>
</dbReference>
<evidence type="ECO:0000256" key="1">
    <source>
        <dbReference type="ARBA" id="ARBA00008805"/>
    </source>
</evidence>
<evidence type="ECO:0000256" key="3">
    <source>
        <dbReference type="ARBA" id="ARBA00022679"/>
    </source>
</evidence>
<dbReference type="PANTHER" id="PTHR10534">
    <property type="entry name" value="PYRIDOXAL KINASE"/>
    <property type="match status" value="1"/>
</dbReference>
<evidence type="ECO:0000256" key="2">
    <source>
        <dbReference type="ARBA" id="ARBA00012104"/>
    </source>
</evidence>
<organism evidence="8 9">
    <name type="scientific">Candida glabrata</name>
    <name type="common">Yeast</name>
    <name type="synonym">Torulopsis glabrata</name>
    <dbReference type="NCBI Taxonomy" id="5478"/>
    <lineage>
        <taxon>Eukaryota</taxon>
        <taxon>Fungi</taxon>
        <taxon>Dikarya</taxon>
        <taxon>Ascomycota</taxon>
        <taxon>Saccharomycotina</taxon>
        <taxon>Saccharomycetes</taxon>
        <taxon>Saccharomycetales</taxon>
        <taxon>Saccharomycetaceae</taxon>
        <taxon>Nakaseomyces</taxon>
    </lineage>
</organism>
<evidence type="ECO:0000313" key="8">
    <source>
        <dbReference type="EMBL" id="KTB05793.1"/>
    </source>
</evidence>
<keyword evidence="4" id="KW-0547">Nucleotide-binding</keyword>
<keyword evidence="3" id="KW-0808">Transferase</keyword>
<gene>
    <name evidence="8" type="ORF">AO440_002475</name>
</gene>
<dbReference type="VEuPathDB" id="FungiDB:B1J91_I03300g"/>
<dbReference type="EC" id="2.7.1.35" evidence="2"/>
<dbReference type="GO" id="GO:0005829">
    <property type="term" value="C:cytosol"/>
    <property type="evidence" value="ECO:0007669"/>
    <property type="project" value="TreeGrafter"/>
</dbReference>
<evidence type="ECO:0000313" key="9">
    <source>
        <dbReference type="Proteomes" id="UP000054886"/>
    </source>
</evidence>
<sequence>MDKVRSVLATQSHVVHGYVGNKAATFPLQCLGWDVDCCNSVQFSNHTGYGMDKVFGSATSENDLDEILKGLMKNFPAGYDALLSGYLPNAMSVRRVGENYSRYKKENPGTIWLLDPVMGDEGELYVNEDVVPEYKKLALSEDNLVDIITPNQFEMEILYGQPINSQEELLTALRELHKYIPVIVVTSCNSKLFNDDDSIYCVASMRDSSAYAFRIPLIKSYFTGVGDLFSALLLDRVYKLLDNEDSTTNLTLKDQINSVLNVIQNVLKVTKHMAPKNINSKMGSSIDMKEMELRIIASRDLYDGNAYFDGSIRYEKSDIDYSFLTLRP</sequence>
<evidence type="ECO:0000256" key="6">
    <source>
        <dbReference type="ARBA" id="ARBA00022840"/>
    </source>
</evidence>